<evidence type="ECO:0000313" key="1">
    <source>
        <dbReference type="EMBL" id="KAK0478506.1"/>
    </source>
</evidence>
<proteinExistence type="predicted"/>
<accession>A0AA39P754</accession>
<dbReference type="EMBL" id="JAUEPR010000014">
    <property type="protein sequence ID" value="KAK0478506.1"/>
    <property type="molecule type" value="Genomic_DNA"/>
</dbReference>
<name>A0AA39P754_9AGAR</name>
<organism evidence="1 2">
    <name type="scientific">Armillaria novae-zelandiae</name>
    <dbReference type="NCBI Taxonomy" id="153914"/>
    <lineage>
        <taxon>Eukaryota</taxon>
        <taxon>Fungi</taxon>
        <taxon>Dikarya</taxon>
        <taxon>Basidiomycota</taxon>
        <taxon>Agaricomycotina</taxon>
        <taxon>Agaricomycetes</taxon>
        <taxon>Agaricomycetidae</taxon>
        <taxon>Agaricales</taxon>
        <taxon>Marasmiineae</taxon>
        <taxon>Physalacriaceae</taxon>
        <taxon>Armillaria</taxon>
    </lineage>
</organism>
<reference evidence="1" key="1">
    <citation type="submission" date="2023-06" db="EMBL/GenBank/DDBJ databases">
        <authorList>
            <consortium name="Lawrence Berkeley National Laboratory"/>
            <person name="Ahrendt S."/>
            <person name="Sahu N."/>
            <person name="Indic B."/>
            <person name="Wong-Bajracharya J."/>
            <person name="Merenyi Z."/>
            <person name="Ke H.-M."/>
            <person name="Monk M."/>
            <person name="Kocsube S."/>
            <person name="Drula E."/>
            <person name="Lipzen A."/>
            <person name="Balint B."/>
            <person name="Henrissat B."/>
            <person name="Andreopoulos B."/>
            <person name="Martin F.M."/>
            <person name="Harder C.B."/>
            <person name="Rigling D."/>
            <person name="Ford K.L."/>
            <person name="Foster G.D."/>
            <person name="Pangilinan J."/>
            <person name="Papanicolaou A."/>
            <person name="Barry K."/>
            <person name="LaButti K."/>
            <person name="Viragh M."/>
            <person name="Koriabine M."/>
            <person name="Yan M."/>
            <person name="Riley R."/>
            <person name="Champramary S."/>
            <person name="Plett K.L."/>
            <person name="Tsai I.J."/>
            <person name="Slot J."/>
            <person name="Sipos G."/>
            <person name="Plett J."/>
            <person name="Nagy L.G."/>
            <person name="Grigoriev I.V."/>
        </authorList>
    </citation>
    <scope>NUCLEOTIDE SEQUENCE</scope>
    <source>
        <strain evidence="1">ICMP 16352</strain>
    </source>
</reference>
<dbReference type="Proteomes" id="UP001175227">
    <property type="component" value="Unassembled WGS sequence"/>
</dbReference>
<protein>
    <recommendedName>
        <fullName evidence="3">COX assembly mitochondrial protein</fullName>
    </recommendedName>
</protein>
<evidence type="ECO:0000313" key="2">
    <source>
        <dbReference type="Proteomes" id="UP001175227"/>
    </source>
</evidence>
<comment type="caution">
    <text evidence="1">The sequence shown here is derived from an EMBL/GenBank/DDBJ whole genome shotgun (WGS) entry which is preliminary data.</text>
</comment>
<dbReference type="AlphaFoldDB" id="A0AA39P754"/>
<gene>
    <name evidence="1" type="ORF">IW261DRAFT_238450</name>
</gene>
<evidence type="ECO:0008006" key="3">
    <source>
        <dbReference type="Google" id="ProtNLM"/>
    </source>
</evidence>
<sequence length="75" mass="8228">MNALSRREEDSLLKATKAYALKQCDPVVKGASSPRIPAIGLTNEAEFADCMSGRLISVAWACKDKLRVVEKCMIQ</sequence>
<keyword evidence="2" id="KW-1185">Reference proteome</keyword>